<dbReference type="PANTHER" id="PTHR23517:SF13">
    <property type="entry name" value="MAJOR FACILITATOR SUPERFAMILY MFS_1"/>
    <property type="match status" value="1"/>
</dbReference>
<evidence type="ECO:0000256" key="7">
    <source>
        <dbReference type="SAM" id="Phobius"/>
    </source>
</evidence>
<sequence length="394" mass="42038">MVTAQQTGRALLATYAGSFFSLSLLQMVALATPLWGTHLGLSAFMLGLAAGLRSITPLIYSVHFGALMDVLGVRRVMLFFAALCALLPLCYPLIPNPVAFMILQLALGLAAATIWLASQTAIARLAAGDARRTGVFSFCTSTGAVLGPLLLGWIWDQGGGQAGYSLIAAWGAVLFLISLVMPARRDRKRLLSWEVFIPRLDTYLEAMRVLKQPLAAFVVICAFLRLGSLSMLESFYPVLLQGVGYSAAAIGTLFAIGNLVSSPSVLVADHWTRLFGSPRQALAAAVALTILGVTIAPFLHGFWMLAAGMAIYGFGLGVSMPIIFTLLSSGISAETQGLTAGVRATANRLASVVLPITMGLVVQMWDVAEAFWIVGGVLLTIAWLTERRYRLRVA</sequence>
<evidence type="ECO:0000256" key="4">
    <source>
        <dbReference type="ARBA" id="ARBA00022692"/>
    </source>
</evidence>
<keyword evidence="6 7" id="KW-0472">Membrane</keyword>
<dbReference type="Proteomes" id="UP001430804">
    <property type="component" value="Unassembled WGS sequence"/>
</dbReference>
<protein>
    <submittedName>
        <fullName evidence="9">MFS transporter</fullName>
    </submittedName>
</protein>
<evidence type="ECO:0000256" key="3">
    <source>
        <dbReference type="ARBA" id="ARBA00022475"/>
    </source>
</evidence>
<keyword evidence="5 7" id="KW-1133">Transmembrane helix</keyword>
<proteinExistence type="predicted"/>
<feature type="transmembrane region" description="Helical" evidence="7">
    <location>
        <begin position="100"/>
        <end position="123"/>
    </location>
</feature>
<reference evidence="9" key="1">
    <citation type="submission" date="2021-07" db="EMBL/GenBank/DDBJ databases">
        <title>Pseudohoeflea marina sp. nov. a polyhydroxyalcanoate-producing bacterium.</title>
        <authorList>
            <person name="Zheng W."/>
            <person name="Yu S."/>
            <person name="Huang Y."/>
        </authorList>
    </citation>
    <scope>NUCLEOTIDE SEQUENCE</scope>
    <source>
        <strain evidence="9">DP4N28-3</strain>
    </source>
</reference>
<keyword evidence="2" id="KW-0813">Transport</keyword>
<feature type="domain" description="Major facilitator superfamily (MFS) profile" evidence="8">
    <location>
        <begin position="10"/>
        <end position="393"/>
    </location>
</feature>
<evidence type="ECO:0000256" key="1">
    <source>
        <dbReference type="ARBA" id="ARBA00004651"/>
    </source>
</evidence>
<evidence type="ECO:0000313" key="9">
    <source>
        <dbReference type="EMBL" id="MBW3097238.1"/>
    </source>
</evidence>
<evidence type="ECO:0000256" key="2">
    <source>
        <dbReference type="ARBA" id="ARBA00022448"/>
    </source>
</evidence>
<feature type="transmembrane region" description="Helical" evidence="7">
    <location>
        <begin position="238"/>
        <end position="260"/>
    </location>
</feature>
<evidence type="ECO:0000259" key="8">
    <source>
        <dbReference type="PROSITE" id="PS50850"/>
    </source>
</evidence>
<dbReference type="InterPro" id="IPR011701">
    <property type="entry name" value="MFS"/>
</dbReference>
<keyword evidence="10" id="KW-1185">Reference proteome</keyword>
<dbReference type="InterPro" id="IPR020846">
    <property type="entry name" value="MFS_dom"/>
</dbReference>
<feature type="transmembrane region" description="Helical" evidence="7">
    <location>
        <begin position="76"/>
        <end position="94"/>
    </location>
</feature>
<organism evidence="9 10">
    <name type="scientific">Pseudohoeflea coraliihabitans</name>
    <dbReference type="NCBI Taxonomy" id="2860393"/>
    <lineage>
        <taxon>Bacteria</taxon>
        <taxon>Pseudomonadati</taxon>
        <taxon>Pseudomonadota</taxon>
        <taxon>Alphaproteobacteria</taxon>
        <taxon>Hyphomicrobiales</taxon>
        <taxon>Rhizobiaceae</taxon>
        <taxon>Pseudohoeflea</taxon>
    </lineage>
</organism>
<keyword evidence="3" id="KW-1003">Cell membrane</keyword>
<keyword evidence="4 7" id="KW-0812">Transmembrane</keyword>
<feature type="transmembrane region" description="Helical" evidence="7">
    <location>
        <begin position="214"/>
        <end position="232"/>
    </location>
</feature>
<dbReference type="PANTHER" id="PTHR23517">
    <property type="entry name" value="RESISTANCE PROTEIN MDTM, PUTATIVE-RELATED-RELATED"/>
    <property type="match status" value="1"/>
</dbReference>
<evidence type="ECO:0000256" key="6">
    <source>
        <dbReference type="ARBA" id="ARBA00023136"/>
    </source>
</evidence>
<dbReference type="RefSeq" id="WP_219201167.1">
    <property type="nucleotide sequence ID" value="NZ_JAHWQX010000002.1"/>
</dbReference>
<feature type="transmembrane region" description="Helical" evidence="7">
    <location>
        <begin position="309"/>
        <end position="333"/>
    </location>
</feature>
<evidence type="ECO:0000256" key="5">
    <source>
        <dbReference type="ARBA" id="ARBA00022989"/>
    </source>
</evidence>
<name>A0ABS6WMR0_9HYPH</name>
<feature type="transmembrane region" description="Helical" evidence="7">
    <location>
        <begin position="370"/>
        <end position="386"/>
    </location>
</feature>
<comment type="caution">
    <text evidence="9">The sequence shown here is derived from an EMBL/GenBank/DDBJ whole genome shotgun (WGS) entry which is preliminary data.</text>
</comment>
<evidence type="ECO:0000313" key="10">
    <source>
        <dbReference type="Proteomes" id="UP001430804"/>
    </source>
</evidence>
<gene>
    <name evidence="9" type="ORF">KY465_08095</name>
</gene>
<feature type="transmembrane region" description="Helical" evidence="7">
    <location>
        <begin position="41"/>
        <end position="64"/>
    </location>
</feature>
<comment type="subcellular location">
    <subcellularLocation>
        <location evidence="1">Cell membrane</location>
        <topology evidence="1">Multi-pass membrane protein</topology>
    </subcellularLocation>
</comment>
<dbReference type="InterPro" id="IPR050171">
    <property type="entry name" value="MFS_Transporters"/>
</dbReference>
<dbReference type="PROSITE" id="PS50850">
    <property type="entry name" value="MFS"/>
    <property type="match status" value="1"/>
</dbReference>
<feature type="transmembrane region" description="Helical" evidence="7">
    <location>
        <begin position="12"/>
        <end position="35"/>
    </location>
</feature>
<feature type="transmembrane region" description="Helical" evidence="7">
    <location>
        <begin position="135"/>
        <end position="155"/>
    </location>
</feature>
<feature type="transmembrane region" description="Helical" evidence="7">
    <location>
        <begin position="161"/>
        <end position="181"/>
    </location>
</feature>
<dbReference type="EMBL" id="JAHWQX010000002">
    <property type="protein sequence ID" value="MBW3097238.1"/>
    <property type="molecule type" value="Genomic_DNA"/>
</dbReference>
<feature type="transmembrane region" description="Helical" evidence="7">
    <location>
        <begin position="281"/>
        <end position="303"/>
    </location>
</feature>
<accession>A0ABS6WMR0</accession>
<feature type="transmembrane region" description="Helical" evidence="7">
    <location>
        <begin position="345"/>
        <end position="364"/>
    </location>
</feature>
<dbReference type="Pfam" id="PF07690">
    <property type="entry name" value="MFS_1"/>
    <property type="match status" value="1"/>
</dbReference>